<evidence type="ECO:0000313" key="7">
    <source>
        <dbReference type="EMBL" id="MFD2263855.1"/>
    </source>
</evidence>
<feature type="binding site" evidence="4">
    <location>
        <position position="207"/>
    </location>
    <ligand>
        <name>[4Fe-4S] cluster</name>
        <dbReference type="ChEBI" id="CHEBI:49883"/>
    </ligand>
</feature>
<keyword evidence="4" id="KW-0479">Metal-binding</keyword>
<evidence type="ECO:0000256" key="4">
    <source>
        <dbReference type="HAMAP-Rule" id="MF_00063"/>
    </source>
</evidence>
<comment type="catalytic activity">
    <reaction evidence="4">
        <text>[thioredoxin]-disulfide + sulfite + AMP + 2 H(+) = adenosine 5'-phosphosulfate + [thioredoxin]-dithiol</text>
        <dbReference type="Rhea" id="RHEA:21976"/>
        <dbReference type="Rhea" id="RHEA-COMP:10698"/>
        <dbReference type="Rhea" id="RHEA-COMP:10700"/>
        <dbReference type="ChEBI" id="CHEBI:15378"/>
        <dbReference type="ChEBI" id="CHEBI:17359"/>
        <dbReference type="ChEBI" id="CHEBI:29950"/>
        <dbReference type="ChEBI" id="CHEBI:50058"/>
        <dbReference type="ChEBI" id="CHEBI:58243"/>
        <dbReference type="ChEBI" id="CHEBI:456215"/>
        <dbReference type="EC" id="1.8.4.10"/>
    </reaction>
</comment>
<comment type="subcellular location">
    <subcellularLocation>
        <location evidence="4">Cytoplasm</location>
    </subcellularLocation>
</comment>
<evidence type="ECO:0000259" key="6">
    <source>
        <dbReference type="Pfam" id="PF01507"/>
    </source>
</evidence>
<gene>
    <name evidence="4" type="primary">cysH</name>
    <name evidence="7" type="ORF">ACFSM5_13215</name>
</gene>
<feature type="domain" description="Phosphoadenosine phosphosulphate reductase" evidence="6">
    <location>
        <begin position="42"/>
        <end position="209"/>
    </location>
</feature>
<feature type="binding site" evidence="4">
    <location>
        <position position="204"/>
    </location>
    <ligand>
        <name>[4Fe-4S] cluster</name>
        <dbReference type="ChEBI" id="CHEBI:49883"/>
    </ligand>
</feature>
<evidence type="ECO:0000256" key="5">
    <source>
        <dbReference type="SAM" id="MobiDB-lite"/>
    </source>
</evidence>
<dbReference type="InterPro" id="IPR004511">
    <property type="entry name" value="PAPS/APS_Rdtase"/>
</dbReference>
<name>A0ABW5DSQ1_9PROT</name>
<dbReference type="PANTHER" id="PTHR46509">
    <property type="entry name" value="PHOSPHOADENOSINE PHOSPHOSULFATE REDUCTASE"/>
    <property type="match status" value="1"/>
</dbReference>
<comment type="pathway">
    <text evidence="3 4">Sulfur metabolism; hydrogen sulfide biosynthesis; sulfite from sulfate.</text>
</comment>
<dbReference type="SUPFAM" id="SSF52402">
    <property type="entry name" value="Adenine nucleotide alpha hydrolases-like"/>
    <property type="match status" value="1"/>
</dbReference>
<dbReference type="InterPro" id="IPR002500">
    <property type="entry name" value="PAPS_reduct_dom"/>
</dbReference>
<dbReference type="Pfam" id="PF01507">
    <property type="entry name" value="PAPS_reduct"/>
    <property type="match status" value="1"/>
</dbReference>
<dbReference type="InterPro" id="IPR014729">
    <property type="entry name" value="Rossmann-like_a/b/a_fold"/>
</dbReference>
<sequence>MAAISRLQELVRDEDPQESLRNDATPAEIIAHSITLLNRENIATVSSFGTESAVLLHMVASVDPALPVLFIDTGHLFPETIAYRDTLVARLGLTDVRTVAPDPIDLVRRDEGAELWYSDPDACCALRKVEPLERALAGFKGWINGRKRFQASTRNDIPAIEQDGPRLKFNPLKDWDRAALQAYFEAHDLPRHPMEALGFPSIGCMPCTSRVAPGEDPRAGRWRGRTKTECGIHGKG</sequence>
<dbReference type="EC" id="1.8.4.10" evidence="4"/>
<feature type="compositionally biased region" description="Basic and acidic residues" evidence="5">
    <location>
        <begin position="226"/>
        <end position="236"/>
    </location>
</feature>
<keyword evidence="2 4" id="KW-0560">Oxidoreductase</keyword>
<dbReference type="PANTHER" id="PTHR46509:SF1">
    <property type="entry name" value="PHOSPHOADENOSINE PHOSPHOSULFATE REDUCTASE"/>
    <property type="match status" value="1"/>
</dbReference>
<keyword evidence="4" id="KW-0963">Cytoplasm</keyword>
<feature type="active site" description="Nucleophile; cysteine thiosulfonate intermediate" evidence="4">
    <location>
        <position position="230"/>
    </location>
</feature>
<dbReference type="NCBIfam" id="NF002537">
    <property type="entry name" value="PRK02090.1"/>
    <property type="match status" value="1"/>
</dbReference>
<comment type="caution">
    <text evidence="7">The sequence shown here is derived from an EMBL/GenBank/DDBJ whole genome shotgun (WGS) entry which is preliminary data.</text>
</comment>
<organism evidence="7 8">
    <name type="scientific">Lacibacterium aquatile</name>
    <dbReference type="NCBI Taxonomy" id="1168082"/>
    <lineage>
        <taxon>Bacteria</taxon>
        <taxon>Pseudomonadati</taxon>
        <taxon>Pseudomonadota</taxon>
        <taxon>Alphaproteobacteria</taxon>
        <taxon>Rhodospirillales</taxon>
        <taxon>Rhodospirillaceae</taxon>
    </lineage>
</organism>
<dbReference type="Gene3D" id="3.40.50.620">
    <property type="entry name" value="HUPs"/>
    <property type="match status" value="1"/>
</dbReference>
<evidence type="ECO:0000256" key="3">
    <source>
        <dbReference type="ARBA" id="ARBA00024327"/>
    </source>
</evidence>
<evidence type="ECO:0000313" key="8">
    <source>
        <dbReference type="Proteomes" id="UP001597295"/>
    </source>
</evidence>
<dbReference type="HAMAP" id="MF_00063">
    <property type="entry name" value="CysH"/>
    <property type="match status" value="1"/>
</dbReference>
<keyword evidence="8" id="KW-1185">Reference proteome</keyword>
<dbReference type="PIRSF" id="PIRSF000857">
    <property type="entry name" value="PAPS_reductase"/>
    <property type="match status" value="1"/>
</dbReference>
<evidence type="ECO:0000256" key="1">
    <source>
        <dbReference type="ARBA" id="ARBA00009732"/>
    </source>
</evidence>
<dbReference type="RefSeq" id="WP_379876898.1">
    <property type="nucleotide sequence ID" value="NZ_JBHUIP010000012.1"/>
</dbReference>
<protein>
    <recommendedName>
        <fullName evidence="4">Adenosine 5'-phosphosulfate reductase</fullName>
        <shortName evidence="4">APS reductase</shortName>
        <ecNumber evidence="4">1.8.4.10</ecNumber>
    </recommendedName>
    <alternativeName>
        <fullName evidence="4">5'-adenylylsulfate reductase</fullName>
    </alternativeName>
    <alternativeName>
        <fullName evidence="4">Thioredoxin-dependent 5'-adenylylsulfate reductase</fullName>
    </alternativeName>
</protein>
<dbReference type="GO" id="GO:0004604">
    <property type="term" value="F:phosphoadenylyl-sulfate reductase (thioredoxin) activity"/>
    <property type="evidence" value="ECO:0007669"/>
    <property type="project" value="UniProtKB-EC"/>
</dbReference>
<feature type="region of interest" description="Disordered" evidence="5">
    <location>
        <begin position="215"/>
        <end position="236"/>
    </location>
</feature>
<keyword evidence="4" id="KW-0411">Iron-sulfur</keyword>
<comment type="function">
    <text evidence="4">Catalyzes the formation of sulfite from adenosine 5'-phosphosulfate (APS) using thioredoxin as an electron donor.</text>
</comment>
<accession>A0ABW5DSQ1</accession>
<feature type="binding site" evidence="4">
    <location>
        <position position="123"/>
    </location>
    <ligand>
        <name>[4Fe-4S] cluster</name>
        <dbReference type="ChEBI" id="CHEBI:49883"/>
    </ligand>
</feature>
<comment type="cofactor">
    <cofactor evidence="4">
        <name>[4Fe-4S] cluster</name>
        <dbReference type="ChEBI" id="CHEBI:49883"/>
    </cofactor>
    <text evidence="4">Binds 1 [4Fe-4S] cluster per subunit.</text>
</comment>
<proteinExistence type="inferred from homology"/>
<dbReference type="EMBL" id="JBHUIP010000012">
    <property type="protein sequence ID" value="MFD2263855.1"/>
    <property type="molecule type" value="Genomic_DNA"/>
</dbReference>
<comment type="similarity">
    <text evidence="1 4">Belongs to the PAPS reductase family. CysH subfamily.</text>
</comment>
<keyword evidence="4" id="KW-0408">Iron</keyword>
<dbReference type="Proteomes" id="UP001597295">
    <property type="component" value="Unassembled WGS sequence"/>
</dbReference>
<reference evidence="8" key="1">
    <citation type="journal article" date="2019" name="Int. J. Syst. Evol. Microbiol.">
        <title>The Global Catalogue of Microorganisms (GCM) 10K type strain sequencing project: providing services to taxonomists for standard genome sequencing and annotation.</title>
        <authorList>
            <consortium name="The Broad Institute Genomics Platform"/>
            <consortium name="The Broad Institute Genome Sequencing Center for Infectious Disease"/>
            <person name="Wu L."/>
            <person name="Ma J."/>
        </authorList>
    </citation>
    <scope>NUCLEOTIDE SEQUENCE [LARGE SCALE GENOMIC DNA]</scope>
    <source>
        <strain evidence="8">CGMCC 1.19062</strain>
    </source>
</reference>
<evidence type="ECO:0000256" key="2">
    <source>
        <dbReference type="ARBA" id="ARBA00023002"/>
    </source>
</evidence>
<dbReference type="NCBIfam" id="TIGR00434">
    <property type="entry name" value="cysH"/>
    <property type="match status" value="1"/>
</dbReference>
<feature type="binding site" evidence="4">
    <location>
        <position position="124"/>
    </location>
    <ligand>
        <name>[4Fe-4S] cluster</name>
        <dbReference type="ChEBI" id="CHEBI:49883"/>
    </ligand>
</feature>